<evidence type="ECO:0000256" key="3">
    <source>
        <dbReference type="ARBA" id="ARBA00022737"/>
    </source>
</evidence>
<dbReference type="SUPFAM" id="SSF57667">
    <property type="entry name" value="beta-beta-alpha zinc fingers"/>
    <property type="match status" value="3"/>
</dbReference>
<evidence type="ECO:0000313" key="13">
    <source>
        <dbReference type="RefSeq" id="XP_052121605.1"/>
    </source>
</evidence>
<dbReference type="AlphaFoldDB" id="A0A9C6TSN2"/>
<comment type="subcellular location">
    <subcellularLocation>
        <location evidence="1">Nucleus</location>
    </subcellularLocation>
</comment>
<feature type="domain" description="C2H2-type" evidence="11">
    <location>
        <begin position="22"/>
        <end position="49"/>
    </location>
</feature>
<dbReference type="KEGG" id="foc:127749065"/>
<keyword evidence="8" id="KW-0539">Nucleus</keyword>
<proteinExistence type="predicted"/>
<feature type="domain" description="C2H2-type" evidence="11">
    <location>
        <begin position="1"/>
        <end position="21"/>
    </location>
</feature>
<dbReference type="PANTHER" id="PTHR24394">
    <property type="entry name" value="ZINC FINGER PROTEIN"/>
    <property type="match status" value="1"/>
</dbReference>
<keyword evidence="2" id="KW-0479">Metal-binding</keyword>
<name>A0A9C6TSN2_FRAOC</name>
<feature type="domain" description="C2H2-type" evidence="11">
    <location>
        <begin position="78"/>
        <end position="101"/>
    </location>
</feature>
<evidence type="ECO:0000256" key="9">
    <source>
        <dbReference type="PROSITE-ProRule" id="PRU00042"/>
    </source>
</evidence>
<evidence type="ECO:0000256" key="8">
    <source>
        <dbReference type="ARBA" id="ARBA00023242"/>
    </source>
</evidence>
<feature type="region of interest" description="Disordered" evidence="10">
    <location>
        <begin position="179"/>
        <end position="208"/>
    </location>
</feature>
<reference evidence="13" key="1">
    <citation type="submission" date="2025-08" db="UniProtKB">
        <authorList>
            <consortium name="RefSeq"/>
        </authorList>
    </citation>
    <scope>IDENTIFICATION</scope>
    <source>
        <tissue evidence="13">Whole organism</tissue>
    </source>
</reference>
<keyword evidence="3" id="KW-0677">Repeat</keyword>
<protein>
    <submittedName>
        <fullName evidence="13">Zinc finger protein 227-like</fullName>
    </submittedName>
</protein>
<gene>
    <name evidence="13" type="primary">LOC127749065</name>
</gene>
<feature type="compositionally biased region" description="Pro residues" evidence="10">
    <location>
        <begin position="257"/>
        <end position="294"/>
    </location>
</feature>
<keyword evidence="5" id="KW-0862">Zinc</keyword>
<evidence type="ECO:0000256" key="4">
    <source>
        <dbReference type="ARBA" id="ARBA00022771"/>
    </source>
</evidence>
<keyword evidence="6" id="KW-0805">Transcription regulation</keyword>
<evidence type="ECO:0000256" key="10">
    <source>
        <dbReference type="SAM" id="MobiDB-lite"/>
    </source>
</evidence>
<dbReference type="GO" id="GO:0000981">
    <property type="term" value="F:DNA-binding transcription factor activity, RNA polymerase II-specific"/>
    <property type="evidence" value="ECO:0007669"/>
    <property type="project" value="TreeGrafter"/>
</dbReference>
<feature type="domain" description="C2H2-type" evidence="11">
    <location>
        <begin position="157"/>
        <end position="185"/>
    </location>
</feature>
<feature type="domain" description="C2H2-type" evidence="11">
    <location>
        <begin position="108"/>
        <end position="135"/>
    </location>
</feature>
<dbReference type="OrthoDB" id="6077919at2759"/>
<evidence type="ECO:0000256" key="7">
    <source>
        <dbReference type="ARBA" id="ARBA00023163"/>
    </source>
</evidence>
<feature type="compositionally biased region" description="Acidic residues" evidence="10">
    <location>
        <begin position="185"/>
        <end position="194"/>
    </location>
</feature>
<dbReference type="PANTHER" id="PTHR24394:SF48">
    <property type="entry name" value="ZINC FINGER PROTEIN 771"/>
    <property type="match status" value="1"/>
</dbReference>
<dbReference type="InterPro" id="IPR036236">
    <property type="entry name" value="Znf_C2H2_sf"/>
</dbReference>
<feature type="region of interest" description="Disordered" evidence="10">
    <location>
        <begin position="239"/>
        <end position="366"/>
    </location>
</feature>
<dbReference type="GO" id="GO:0005634">
    <property type="term" value="C:nucleus"/>
    <property type="evidence" value="ECO:0007669"/>
    <property type="project" value="UniProtKB-SubCell"/>
</dbReference>
<dbReference type="GeneID" id="127749065"/>
<evidence type="ECO:0000259" key="11">
    <source>
        <dbReference type="PROSITE" id="PS50157"/>
    </source>
</evidence>
<dbReference type="RefSeq" id="XP_052121605.1">
    <property type="nucleotide sequence ID" value="XM_052265645.1"/>
</dbReference>
<keyword evidence="12" id="KW-1185">Reference proteome</keyword>
<dbReference type="Gene3D" id="3.30.160.60">
    <property type="entry name" value="Classic Zinc Finger"/>
    <property type="match status" value="5"/>
</dbReference>
<evidence type="ECO:0000256" key="6">
    <source>
        <dbReference type="ARBA" id="ARBA00023015"/>
    </source>
</evidence>
<evidence type="ECO:0000256" key="5">
    <source>
        <dbReference type="ARBA" id="ARBA00022833"/>
    </source>
</evidence>
<organism evidence="12 13">
    <name type="scientific">Frankliniella occidentalis</name>
    <name type="common">Western flower thrips</name>
    <name type="synonym">Euthrips occidentalis</name>
    <dbReference type="NCBI Taxonomy" id="133901"/>
    <lineage>
        <taxon>Eukaryota</taxon>
        <taxon>Metazoa</taxon>
        <taxon>Ecdysozoa</taxon>
        <taxon>Arthropoda</taxon>
        <taxon>Hexapoda</taxon>
        <taxon>Insecta</taxon>
        <taxon>Pterygota</taxon>
        <taxon>Neoptera</taxon>
        <taxon>Paraneoptera</taxon>
        <taxon>Thysanoptera</taxon>
        <taxon>Terebrantia</taxon>
        <taxon>Thripoidea</taxon>
        <taxon>Thripidae</taxon>
        <taxon>Frankliniella</taxon>
    </lineage>
</organism>
<dbReference type="FunFam" id="3.30.160.60:FF:002343">
    <property type="entry name" value="Zinc finger protein 33A"/>
    <property type="match status" value="1"/>
</dbReference>
<sequence length="390" mass="43608">MTFAVRGSLLSHHRTHTGEKPFECTLCSQKFSQSSALRIHMRIHTGEKPFKCTLCFKDFRRLGNLKDHMGVHTGEKPLECTLCSKKFRLPYTLRAHLRIHSQAGVEQYECKVCHKKFPRSDYLWNHLRTHSREKPHECTVCDLYAHERTVHGRHRTHHCELCERAFTLRPLLVRHVRRAHAQSPEDAEAAEDTENVGRRPQPSARSAYGRYLDGLSSEALRSLYEQQFGLGNNNCHGEQHQAGRHLGDTNGPKCDLCPPPATSEPMPSPAGPPTPPPSPPPLPATAPALGPPPGAKETLGEVSLQNNQTVNSSTSASKENGKRRPGRPRKQRPESASGAASEEACKPSRGRPKKQHPEQSAGRKQRISSILVPQFYEIHSFSTLATVFVR</sequence>
<evidence type="ECO:0000313" key="12">
    <source>
        <dbReference type="Proteomes" id="UP000504606"/>
    </source>
</evidence>
<keyword evidence="7" id="KW-0804">Transcription</keyword>
<dbReference type="GO" id="GO:0008270">
    <property type="term" value="F:zinc ion binding"/>
    <property type="evidence" value="ECO:0007669"/>
    <property type="project" value="UniProtKB-KW"/>
</dbReference>
<dbReference type="SMART" id="SM00355">
    <property type="entry name" value="ZnF_C2H2"/>
    <property type="match status" value="6"/>
</dbReference>
<feature type="compositionally biased region" description="Polar residues" evidence="10">
    <location>
        <begin position="303"/>
        <end position="318"/>
    </location>
</feature>
<evidence type="ECO:0000256" key="1">
    <source>
        <dbReference type="ARBA" id="ARBA00004123"/>
    </source>
</evidence>
<dbReference type="FunFam" id="3.30.160.60:FF:000065">
    <property type="entry name" value="B-cell CLL/lymphoma 6, member B"/>
    <property type="match status" value="1"/>
</dbReference>
<dbReference type="PROSITE" id="PS50157">
    <property type="entry name" value="ZINC_FINGER_C2H2_2"/>
    <property type="match status" value="6"/>
</dbReference>
<keyword evidence="4 9" id="KW-0863">Zinc-finger</keyword>
<dbReference type="InterPro" id="IPR013087">
    <property type="entry name" value="Znf_C2H2_type"/>
</dbReference>
<accession>A0A9C6TSN2</accession>
<dbReference type="Pfam" id="PF00096">
    <property type="entry name" value="zf-C2H2"/>
    <property type="match status" value="4"/>
</dbReference>
<feature type="compositionally biased region" description="Basic residues" evidence="10">
    <location>
        <begin position="321"/>
        <end position="330"/>
    </location>
</feature>
<dbReference type="Proteomes" id="UP000504606">
    <property type="component" value="Unplaced"/>
</dbReference>
<dbReference type="PROSITE" id="PS00028">
    <property type="entry name" value="ZINC_FINGER_C2H2_1"/>
    <property type="match status" value="5"/>
</dbReference>
<feature type="domain" description="C2H2-type" evidence="11">
    <location>
        <begin position="50"/>
        <end position="77"/>
    </location>
</feature>
<dbReference type="FunFam" id="3.30.160.60:FF:000912">
    <property type="entry name" value="Zinc finger protein 660"/>
    <property type="match status" value="1"/>
</dbReference>
<evidence type="ECO:0000256" key="2">
    <source>
        <dbReference type="ARBA" id="ARBA00022723"/>
    </source>
</evidence>